<sequence length="15" mass="1693">MWGANTTKPQALLYV</sequence>
<organism evidence="1">
    <name type="scientific">Anguilla anguilla</name>
    <name type="common">European freshwater eel</name>
    <name type="synonym">Muraena anguilla</name>
    <dbReference type="NCBI Taxonomy" id="7936"/>
    <lineage>
        <taxon>Eukaryota</taxon>
        <taxon>Metazoa</taxon>
        <taxon>Chordata</taxon>
        <taxon>Craniata</taxon>
        <taxon>Vertebrata</taxon>
        <taxon>Euteleostomi</taxon>
        <taxon>Actinopterygii</taxon>
        <taxon>Neopterygii</taxon>
        <taxon>Teleostei</taxon>
        <taxon>Anguilliformes</taxon>
        <taxon>Anguillidae</taxon>
        <taxon>Anguilla</taxon>
    </lineage>
</organism>
<reference evidence="1" key="2">
    <citation type="journal article" date="2015" name="Fish Shellfish Immunol.">
        <title>Early steps in the European eel (Anguilla anguilla)-Vibrio vulnificus interaction in the gills: Role of the RtxA13 toxin.</title>
        <authorList>
            <person name="Callol A."/>
            <person name="Pajuelo D."/>
            <person name="Ebbesson L."/>
            <person name="Teles M."/>
            <person name="MacKenzie S."/>
            <person name="Amaro C."/>
        </authorList>
    </citation>
    <scope>NUCLEOTIDE SEQUENCE</scope>
</reference>
<name>A0A0E9PL62_ANGAN</name>
<accession>A0A0E9PL62</accession>
<reference evidence="1" key="1">
    <citation type="submission" date="2014-11" db="EMBL/GenBank/DDBJ databases">
        <authorList>
            <person name="Amaro Gonzalez C."/>
        </authorList>
    </citation>
    <scope>NUCLEOTIDE SEQUENCE</scope>
</reference>
<proteinExistence type="predicted"/>
<evidence type="ECO:0000313" key="1">
    <source>
        <dbReference type="EMBL" id="JAH04810.1"/>
    </source>
</evidence>
<dbReference type="EMBL" id="GBXM01103767">
    <property type="protein sequence ID" value="JAH04810.1"/>
    <property type="molecule type" value="Transcribed_RNA"/>
</dbReference>
<protein>
    <submittedName>
        <fullName evidence="1">Uncharacterized protein</fullName>
    </submittedName>
</protein>